<dbReference type="SUPFAM" id="SSF50729">
    <property type="entry name" value="PH domain-like"/>
    <property type="match status" value="1"/>
</dbReference>
<feature type="compositionally biased region" description="Basic and acidic residues" evidence="3">
    <location>
        <begin position="57"/>
        <end position="70"/>
    </location>
</feature>
<gene>
    <name evidence="5" type="ORF">EUX98_g3308</name>
</gene>
<protein>
    <recommendedName>
        <fullName evidence="4">PH domain-containing protein</fullName>
    </recommendedName>
</protein>
<evidence type="ECO:0000256" key="1">
    <source>
        <dbReference type="ARBA" id="ARBA00022618"/>
    </source>
</evidence>
<proteinExistence type="predicted"/>
<feature type="region of interest" description="Disordered" evidence="3">
    <location>
        <begin position="476"/>
        <end position="550"/>
    </location>
</feature>
<dbReference type="SMART" id="SM00233">
    <property type="entry name" value="PH"/>
    <property type="match status" value="1"/>
</dbReference>
<dbReference type="GO" id="GO:0051301">
    <property type="term" value="P:cell division"/>
    <property type="evidence" value="ECO:0007669"/>
    <property type="project" value="UniProtKB-KW"/>
</dbReference>
<evidence type="ECO:0000313" key="5">
    <source>
        <dbReference type="EMBL" id="THH30858.1"/>
    </source>
</evidence>
<sequence>MHGPRESGMFGRKARRKTVTFDERCDVMEFSREEDLDVDENQTDWTTDDDEEDDARMDDQEQHAPDREGNESFDSQQGGDDSITGLVDSMLQDNEPHTPTRDQGFPGDLELEDGVPYGRTHHAERAAAVHSMQRPDFDDVAEGEVVNVQHSGLSTPPHSRDTPPIGVLSHGSHIPLGRSTHSERQRVHKEQDNAGVDEDIQMLPPSPSPAKRTGILPVVHSNRDSLIPRFDLGIPKEDKSGLSDSMPHIDPFGPSPIKDELPPEERSFMSAQLIDRTRDDDDNDLANLSVGQSEVSLSGIDEAHIPQAASTPPTSPPLRNTLGRLKTSSVQSFDKLIDLDSPPPAAATQSAFEGLGVDFSSSFDVGDLEPTSRNGLGMSFGETPLGDMKSALDRLMADVAGEASMGPGEQSGMRVKIEAVTTGIQAGQYQVPSHTVDPDETHEQSREVDIEMADALTAEPGPPGETAIQRHDRLFKEKKREAKQRESDEIMGLRTPERKLGIGRPGRRRSRSTGDAEPATHRNGGRKRPSSSHGPAGMLNDILDEDGEDPLADSIDRELRKMGTPSQQTYHIRERSETIYASSDADRGTHNGSGGSDDKAWRAVRRPSDMNEYSKQLKALQAAQGKAHGKVFVKVLGVRNLIVPLPQQPTAVSCTLNNGIHFVTTPECTLKHECRIEQEFELLETSKLEITLTLKVRRDPHIIAQFKANAPPRPSAPPVISQPQPPPASKGGGMRNFFMGSPKKPHKVAPTPRATPPPPPPVHRLQENLARYLTSDGSLARAFIQFKDIARHCDTRLFETAFPLIGQKQEAGGVIKSMQVGELVLQMFRLPPLPGIPPDDLPQSLDECHRGLKQIDWHKRTYTEGTLTQSGGDCVSWRRRRLRVIGSNLVAFNDVTKKMTATIDLKKAIGVVDDELSRNSLLSPASGLSARYSDDYESPFGVERSFRLLFPNNEEILFFADSDPEKTEWLRVLTAIVGSVPSKPLWAEVLWQRQQEEHANSRQAAGSSTPRTPAS</sequence>
<organism evidence="5 6">
    <name type="scientific">Antrodiella citrinella</name>
    <dbReference type="NCBI Taxonomy" id="2447956"/>
    <lineage>
        <taxon>Eukaryota</taxon>
        <taxon>Fungi</taxon>
        <taxon>Dikarya</taxon>
        <taxon>Basidiomycota</taxon>
        <taxon>Agaricomycotina</taxon>
        <taxon>Agaricomycetes</taxon>
        <taxon>Polyporales</taxon>
        <taxon>Steccherinaceae</taxon>
        <taxon>Antrodiella</taxon>
    </lineage>
</organism>
<feature type="compositionally biased region" description="Basic and acidic residues" evidence="3">
    <location>
        <begin position="476"/>
        <end position="488"/>
    </location>
</feature>
<evidence type="ECO:0000256" key="3">
    <source>
        <dbReference type="SAM" id="MobiDB-lite"/>
    </source>
</evidence>
<dbReference type="PANTHER" id="PTHR36100">
    <property type="entry name" value="BUD SITE SELECTION PROTEIN 4"/>
    <property type="match status" value="1"/>
</dbReference>
<feature type="region of interest" description="Disordered" evidence="3">
    <location>
        <begin position="708"/>
        <end position="761"/>
    </location>
</feature>
<feature type="domain" description="PH" evidence="4">
    <location>
        <begin position="860"/>
        <end position="978"/>
    </location>
</feature>
<dbReference type="PANTHER" id="PTHR36100:SF1">
    <property type="entry name" value="BUD SITE SELECTION PROTEIN 4"/>
    <property type="match status" value="1"/>
</dbReference>
<dbReference type="OrthoDB" id="2123378at2759"/>
<dbReference type="InterPro" id="IPR011993">
    <property type="entry name" value="PH-like_dom_sf"/>
</dbReference>
<feature type="compositionally biased region" description="Acidic residues" evidence="3">
    <location>
        <begin position="34"/>
        <end position="56"/>
    </location>
</feature>
<feature type="region of interest" description="Disordered" evidence="3">
    <location>
        <begin position="1"/>
        <end position="133"/>
    </location>
</feature>
<dbReference type="GO" id="GO:0005525">
    <property type="term" value="F:GTP binding"/>
    <property type="evidence" value="ECO:0007669"/>
    <property type="project" value="TreeGrafter"/>
</dbReference>
<dbReference type="Proteomes" id="UP000308730">
    <property type="component" value="Unassembled WGS sequence"/>
</dbReference>
<feature type="compositionally biased region" description="Basic and acidic residues" evidence="3">
    <location>
        <begin position="121"/>
        <end position="133"/>
    </location>
</feature>
<comment type="caution">
    <text evidence="5">The sequence shown here is derived from an EMBL/GenBank/DDBJ whole genome shotgun (WGS) entry which is preliminary data.</text>
</comment>
<dbReference type="Gene3D" id="2.30.29.30">
    <property type="entry name" value="Pleckstrin-homology domain (PH domain)/Phosphotyrosine-binding domain (PTB)"/>
    <property type="match status" value="1"/>
</dbReference>
<reference evidence="5 6" key="1">
    <citation type="submission" date="2019-02" db="EMBL/GenBank/DDBJ databases">
        <title>Genome sequencing of the rare red list fungi Antrodiella citrinella (Flaviporus citrinellus).</title>
        <authorList>
            <person name="Buettner E."/>
            <person name="Kellner H."/>
        </authorList>
    </citation>
    <scope>NUCLEOTIDE SEQUENCE [LARGE SCALE GENOMIC DNA]</scope>
    <source>
        <strain evidence="5 6">DSM 108506</strain>
    </source>
</reference>
<dbReference type="InterPro" id="IPR052007">
    <property type="entry name" value="Bud4"/>
</dbReference>
<accession>A0A4S4MZB0</accession>
<keyword evidence="6" id="KW-1185">Reference proteome</keyword>
<dbReference type="EMBL" id="SGPM01000065">
    <property type="protein sequence ID" value="THH30858.1"/>
    <property type="molecule type" value="Genomic_DNA"/>
</dbReference>
<keyword evidence="2" id="KW-0131">Cell cycle</keyword>
<feature type="compositionally biased region" description="Basic and acidic residues" evidence="3">
    <location>
        <begin position="19"/>
        <end position="33"/>
    </location>
</feature>
<feature type="region of interest" description="Disordered" evidence="3">
    <location>
        <begin position="580"/>
        <end position="600"/>
    </location>
</feature>
<evidence type="ECO:0000259" key="4">
    <source>
        <dbReference type="PROSITE" id="PS50003"/>
    </source>
</evidence>
<feature type="region of interest" description="Disordered" evidence="3">
    <location>
        <begin position="150"/>
        <end position="201"/>
    </location>
</feature>
<evidence type="ECO:0000313" key="6">
    <source>
        <dbReference type="Proteomes" id="UP000308730"/>
    </source>
</evidence>
<dbReference type="InterPro" id="IPR001849">
    <property type="entry name" value="PH_domain"/>
</dbReference>
<feature type="compositionally biased region" description="Basic and acidic residues" evidence="3">
    <location>
        <begin position="180"/>
        <end position="192"/>
    </location>
</feature>
<dbReference type="PROSITE" id="PS50003">
    <property type="entry name" value="PH_DOMAIN"/>
    <property type="match status" value="1"/>
</dbReference>
<keyword evidence="1" id="KW-0132">Cell division</keyword>
<name>A0A4S4MZB0_9APHY</name>
<dbReference type="AlphaFoldDB" id="A0A4S4MZB0"/>
<evidence type="ECO:0000256" key="2">
    <source>
        <dbReference type="ARBA" id="ARBA00023306"/>
    </source>
</evidence>